<organism evidence="2 3">
    <name type="scientific">Fusarium redolens</name>
    <dbReference type="NCBI Taxonomy" id="48865"/>
    <lineage>
        <taxon>Eukaryota</taxon>
        <taxon>Fungi</taxon>
        <taxon>Dikarya</taxon>
        <taxon>Ascomycota</taxon>
        <taxon>Pezizomycotina</taxon>
        <taxon>Sordariomycetes</taxon>
        <taxon>Hypocreomycetidae</taxon>
        <taxon>Hypocreales</taxon>
        <taxon>Nectriaceae</taxon>
        <taxon>Fusarium</taxon>
        <taxon>Fusarium redolens species complex</taxon>
    </lineage>
</organism>
<dbReference type="EMBL" id="JAGMUX010000012">
    <property type="protein sequence ID" value="KAH7243303.1"/>
    <property type="molecule type" value="Genomic_DNA"/>
</dbReference>
<feature type="region of interest" description="Disordered" evidence="1">
    <location>
        <begin position="117"/>
        <end position="170"/>
    </location>
</feature>
<proteinExistence type="predicted"/>
<comment type="caution">
    <text evidence="2">The sequence shown here is derived from an EMBL/GenBank/DDBJ whole genome shotgun (WGS) entry which is preliminary data.</text>
</comment>
<keyword evidence="3" id="KW-1185">Reference proteome</keyword>
<dbReference type="AlphaFoldDB" id="A0A9P9GPE8"/>
<protein>
    <submittedName>
        <fullName evidence="2">Uncharacterized protein</fullName>
    </submittedName>
</protein>
<gene>
    <name evidence="2" type="ORF">BKA55DRAFT_541563</name>
</gene>
<feature type="compositionally biased region" description="Polar residues" evidence="1">
    <location>
        <begin position="146"/>
        <end position="158"/>
    </location>
</feature>
<reference evidence="2" key="1">
    <citation type="journal article" date="2021" name="Nat. Commun.">
        <title>Genetic determinants of endophytism in the Arabidopsis root mycobiome.</title>
        <authorList>
            <person name="Mesny F."/>
            <person name="Miyauchi S."/>
            <person name="Thiergart T."/>
            <person name="Pickel B."/>
            <person name="Atanasova L."/>
            <person name="Karlsson M."/>
            <person name="Huettel B."/>
            <person name="Barry K.W."/>
            <person name="Haridas S."/>
            <person name="Chen C."/>
            <person name="Bauer D."/>
            <person name="Andreopoulos W."/>
            <person name="Pangilinan J."/>
            <person name="LaButti K."/>
            <person name="Riley R."/>
            <person name="Lipzen A."/>
            <person name="Clum A."/>
            <person name="Drula E."/>
            <person name="Henrissat B."/>
            <person name="Kohler A."/>
            <person name="Grigoriev I.V."/>
            <person name="Martin F.M."/>
            <person name="Hacquard S."/>
        </authorList>
    </citation>
    <scope>NUCLEOTIDE SEQUENCE</scope>
    <source>
        <strain evidence="2">MPI-CAGE-AT-0023</strain>
    </source>
</reference>
<dbReference type="RefSeq" id="XP_046046796.1">
    <property type="nucleotide sequence ID" value="XM_046190383.1"/>
</dbReference>
<dbReference type="OrthoDB" id="10367108at2759"/>
<evidence type="ECO:0000313" key="3">
    <source>
        <dbReference type="Proteomes" id="UP000720189"/>
    </source>
</evidence>
<name>A0A9P9GPE8_FUSRE</name>
<dbReference type="Proteomes" id="UP000720189">
    <property type="component" value="Unassembled WGS sequence"/>
</dbReference>
<feature type="compositionally biased region" description="Polar residues" evidence="1">
    <location>
        <begin position="122"/>
        <end position="135"/>
    </location>
</feature>
<sequence length="224" mass="24916">MAETSVDEAEKCSLKRRKKNDTASAKEQSMKASDKETKVGVDERTAQMWREEGVKGGRGMNFDVVQVDLQKIRDQETQGAVDCSTMLRLLEEEVDGKGRIDNKKLKKEWMKLGYENGKNDQRSVQSSHEVVNSRSWKGKKRRDTRSQSLSGSYWTKTETGLEATDDGQRRASQELKGEDWCIFSGGAEGQVSWFRETDNALPLLGCGEGEALGPGGTLDKGTIA</sequence>
<dbReference type="GeneID" id="70220337"/>
<feature type="compositionally biased region" description="Basic and acidic residues" evidence="1">
    <location>
        <begin position="28"/>
        <end position="54"/>
    </location>
</feature>
<evidence type="ECO:0000256" key="1">
    <source>
        <dbReference type="SAM" id="MobiDB-lite"/>
    </source>
</evidence>
<accession>A0A9P9GPE8</accession>
<evidence type="ECO:0000313" key="2">
    <source>
        <dbReference type="EMBL" id="KAH7243303.1"/>
    </source>
</evidence>
<feature type="region of interest" description="Disordered" evidence="1">
    <location>
        <begin position="1"/>
        <end position="54"/>
    </location>
</feature>